<dbReference type="InterPro" id="IPR013108">
    <property type="entry name" value="Amidohydro_3"/>
</dbReference>
<sequence length="353" mass="38635">MASPAIVSMGVDFELMLELLTWADAEDPLPIDVNLMIPSPSKLADKIVGSPGAYAHLSPRIRVTHIKLYADGAFGSRGAALSHPYADDPNTAGLMRMTDDELEFETRRALEAGLDISTHAIGDDAVRRVLRAYTRVADDLSDVDPRRFRIEHFGYSSLEDQRIATERGFLDPRRFRIEHFGYSSLGDQRIAAERGFLVVTQPNFIDPDNNGDTMEDCRLGTENGERVYPWRTLSEAGANLALSSDYYTSPGPALLDFYTAHTRANRAGMPSGGWQPNNRLTREESLRIATSLCPNGGGIPSGGIIRVGVPANLAVLSANPLTTNESDLLSIGVQRTLRRGKVTHRAESAHTSE</sequence>
<organism evidence="2">
    <name type="scientific">marine metagenome</name>
    <dbReference type="NCBI Taxonomy" id="408172"/>
    <lineage>
        <taxon>unclassified sequences</taxon>
        <taxon>metagenomes</taxon>
        <taxon>ecological metagenomes</taxon>
    </lineage>
</organism>
<dbReference type="Gene3D" id="3.20.20.140">
    <property type="entry name" value="Metal-dependent hydrolases"/>
    <property type="match status" value="1"/>
</dbReference>
<dbReference type="InterPro" id="IPR032466">
    <property type="entry name" value="Metal_Hydrolase"/>
</dbReference>
<evidence type="ECO:0000313" key="2">
    <source>
        <dbReference type="EMBL" id="SUZ99497.1"/>
    </source>
</evidence>
<proteinExistence type="predicted"/>
<name>A0A381SB86_9ZZZZ</name>
<accession>A0A381SB86</accession>
<dbReference type="AlphaFoldDB" id="A0A381SB86"/>
<dbReference type="Pfam" id="PF07969">
    <property type="entry name" value="Amidohydro_3"/>
    <property type="match status" value="2"/>
</dbReference>
<feature type="domain" description="Amidohydrolase 3" evidence="1">
    <location>
        <begin position="21"/>
        <end position="152"/>
    </location>
</feature>
<gene>
    <name evidence="2" type="ORF">METZ01_LOCUS52351</name>
</gene>
<dbReference type="EMBL" id="UINC01002709">
    <property type="protein sequence ID" value="SUZ99497.1"/>
    <property type="molecule type" value="Genomic_DNA"/>
</dbReference>
<protein>
    <recommendedName>
        <fullName evidence="1">Amidohydrolase 3 domain-containing protein</fullName>
    </recommendedName>
</protein>
<feature type="domain" description="Amidohydrolase 3" evidence="1">
    <location>
        <begin position="189"/>
        <end position="344"/>
    </location>
</feature>
<evidence type="ECO:0000259" key="1">
    <source>
        <dbReference type="Pfam" id="PF07969"/>
    </source>
</evidence>
<dbReference type="PANTHER" id="PTHR22642">
    <property type="entry name" value="IMIDAZOLONEPROPIONASE"/>
    <property type="match status" value="1"/>
</dbReference>
<dbReference type="PANTHER" id="PTHR22642:SF2">
    <property type="entry name" value="PROTEIN LONG AFTER FAR-RED 3"/>
    <property type="match status" value="1"/>
</dbReference>
<dbReference type="SUPFAM" id="SSF51556">
    <property type="entry name" value="Metallo-dependent hydrolases"/>
    <property type="match status" value="1"/>
</dbReference>
<reference evidence="2" key="1">
    <citation type="submission" date="2018-05" db="EMBL/GenBank/DDBJ databases">
        <authorList>
            <person name="Lanie J.A."/>
            <person name="Ng W.-L."/>
            <person name="Kazmierczak K.M."/>
            <person name="Andrzejewski T.M."/>
            <person name="Davidsen T.M."/>
            <person name="Wayne K.J."/>
            <person name="Tettelin H."/>
            <person name="Glass J.I."/>
            <person name="Rusch D."/>
            <person name="Podicherti R."/>
            <person name="Tsui H.-C.T."/>
            <person name="Winkler M.E."/>
        </authorList>
    </citation>
    <scope>NUCLEOTIDE SEQUENCE</scope>
</reference>